<dbReference type="InterPro" id="IPR011701">
    <property type="entry name" value="MFS"/>
</dbReference>
<evidence type="ECO:0000256" key="2">
    <source>
        <dbReference type="ARBA" id="ARBA00022448"/>
    </source>
</evidence>
<dbReference type="InterPro" id="IPR036259">
    <property type="entry name" value="MFS_trans_sf"/>
</dbReference>
<accession>A0A9W7L4A4</accession>
<feature type="transmembrane region" description="Helical" evidence="6">
    <location>
        <begin position="82"/>
        <end position="103"/>
    </location>
</feature>
<protein>
    <recommendedName>
        <fullName evidence="7">Major facilitator superfamily (MFS) profile domain-containing protein</fullName>
    </recommendedName>
</protein>
<feature type="transmembrane region" description="Helical" evidence="6">
    <location>
        <begin position="115"/>
        <end position="133"/>
    </location>
</feature>
<keyword evidence="5 6" id="KW-0472">Membrane</keyword>
<keyword evidence="2" id="KW-0813">Transport</keyword>
<evidence type="ECO:0000259" key="7">
    <source>
        <dbReference type="PROSITE" id="PS50850"/>
    </source>
</evidence>
<comment type="subcellular location">
    <subcellularLocation>
        <location evidence="1">Membrane</location>
        <topology evidence="1">Multi-pass membrane protein</topology>
    </subcellularLocation>
</comment>
<dbReference type="Pfam" id="PF07690">
    <property type="entry name" value="MFS_1"/>
    <property type="match status" value="1"/>
</dbReference>
<dbReference type="OrthoDB" id="206084at2759"/>
<feature type="transmembrane region" description="Helical" evidence="6">
    <location>
        <begin position="52"/>
        <end position="76"/>
    </location>
</feature>
<name>A0A9W7L4A4_9STRA</name>
<feature type="transmembrane region" description="Helical" evidence="6">
    <location>
        <begin position="201"/>
        <end position="220"/>
    </location>
</feature>
<evidence type="ECO:0000256" key="6">
    <source>
        <dbReference type="SAM" id="Phobius"/>
    </source>
</evidence>
<dbReference type="InterPro" id="IPR020846">
    <property type="entry name" value="MFS_dom"/>
</dbReference>
<evidence type="ECO:0000256" key="4">
    <source>
        <dbReference type="ARBA" id="ARBA00022989"/>
    </source>
</evidence>
<dbReference type="PANTHER" id="PTHR23511:SF34">
    <property type="entry name" value="SYNAPTIC VESICLE GLYCOPROTEIN 2"/>
    <property type="match status" value="1"/>
</dbReference>
<dbReference type="Gene3D" id="1.20.1250.20">
    <property type="entry name" value="MFS general substrate transporter like domains"/>
    <property type="match status" value="2"/>
</dbReference>
<keyword evidence="9" id="KW-1185">Reference proteome</keyword>
<dbReference type="GO" id="GO:0022857">
    <property type="term" value="F:transmembrane transporter activity"/>
    <property type="evidence" value="ECO:0007669"/>
    <property type="project" value="InterPro"/>
</dbReference>
<dbReference type="PANTHER" id="PTHR23511">
    <property type="entry name" value="SYNAPTIC VESICLE GLYCOPROTEIN 2"/>
    <property type="match status" value="1"/>
</dbReference>
<feature type="domain" description="Major facilitator superfamily (MFS) profile" evidence="7">
    <location>
        <begin position="1"/>
        <end position="374"/>
    </location>
</feature>
<sequence length="396" mass="43148">MTSFNYLRDSSSFLEAFSFNGGIDATSSLLFVGMFFGGLVALVFGDITGRRSLLLSSLLLSSLASGLAVFSPSILVFNALRLLNGLAVGAMIPPVFAICNEASPDESRGRNVNHVCWFFLYGSVYISLVAYNIFERTGEDDWRLFQFFTALPSIVALALVNVYVKETRPTQPNIKLVPLCKTLTGHVQQLYSPPLTTRTTVLQLIFLCLSFSSFGLMSLITPLFEEVGIHNAYMLTVVFNSAGMLGNILSFVTIDRYSRITLLALFLFLSFASSILFAFVTGPLPIVLAASLFQIFTTASWNCLGTVGCEQFPSWTIRTSGYAICSATGRGGAFIAQFVNGYFLKTSPTALLVFDGVVLLIGAVSAFAGLDNIKLTEDAAIEEDEKEALMDFVQER</sequence>
<keyword evidence="3 6" id="KW-0812">Transmembrane</keyword>
<dbReference type="PROSITE" id="PS50850">
    <property type="entry name" value="MFS"/>
    <property type="match status" value="1"/>
</dbReference>
<evidence type="ECO:0000256" key="3">
    <source>
        <dbReference type="ARBA" id="ARBA00022692"/>
    </source>
</evidence>
<reference evidence="9" key="1">
    <citation type="journal article" date="2023" name="Commun. Biol.">
        <title>Genome analysis of Parmales, the sister group of diatoms, reveals the evolutionary specialization of diatoms from phago-mixotrophs to photoautotrophs.</title>
        <authorList>
            <person name="Ban H."/>
            <person name="Sato S."/>
            <person name="Yoshikawa S."/>
            <person name="Yamada K."/>
            <person name="Nakamura Y."/>
            <person name="Ichinomiya M."/>
            <person name="Sato N."/>
            <person name="Blanc-Mathieu R."/>
            <person name="Endo H."/>
            <person name="Kuwata A."/>
            <person name="Ogata H."/>
        </authorList>
    </citation>
    <scope>NUCLEOTIDE SEQUENCE [LARGE SCALE GENOMIC DNA]</scope>
</reference>
<dbReference type="AlphaFoldDB" id="A0A9W7L4A4"/>
<dbReference type="EMBL" id="BRYA01000659">
    <property type="protein sequence ID" value="GMI28225.1"/>
    <property type="molecule type" value="Genomic_DNA"/>
</dbReference>
<feature type="transmembrane region" description="Helical" evidence="6">
    <location>
        <begin position="232"/>
        <end position="253"/>
    </location>
</feature>
<dbReference type="InterPro" id="IPR005829">
    <property type="entry name" value="Sugar_transporter_CS"/>
</dbReference>
<evidence type="ECO:0000313" key="8">
    <source>
        <dbReference type="EMBL" id="GMI28225.1"/>
    </source>
</evidence>
<proteinExistence type="predicted"/>
<keyword evidence="4 6" id="KW-1133">Transmembrane helix</keyword>
<evidence type="ECO:0000313" key="9">
    <source>
        <dbReference type="Proteomes" id="UP001165065"/>
    </source>
</evidence>
<feature type="transmembrane region" description="Helical" evidence="6">
    <location>
        <begin position="260"/>
        <end position="280"/>
    </location>
</feature>
<feature type="transmembrane region" description="Helical" evidence="6">
    <location>
        <begin position="145"/>
        <end position="164"/>
    </location>
</feature>
<organism evidence="8 9">
    <name type="scientific">Triparma columacea</name>
    <dbReference type="NCBI Taxonomy" id="722753"/>
    <lineage>
        <taxon>Eukaryota</taxon>
        <taxon>Sar</taxon>
        <taxon>Stramenopiles</taxon>
        <taxon>Ochrophyta</taxon>
        <taxon>Bolidophyceae</taxon>
        <taxon>Parmales</taxon>
        <taxon>Triparmaceae</taxon>
        <taxon>Triparma</taxon>
    </lineage>
</organism>
<evidence type="ECO:0000256" key="5">
    <source>
        <dbReference type="ARBA" id="ARBA00023136"/>
    </source>
</evidence>
<comment type="caution">
    <text evidence="8">The sequence shown here is derived from an EMBL/GenBank/DDBJ whole genome shotgun (WGS) entry which is preliminary data.</text>
</comment>
<gene>
    <name evidence="8" type="ORF">TrCOL_g5191</name>
</gene>
<dbReference type="GO" id="GO:0016020">
    <property type="term" value="C:membrane"/>
    <property type="evidence" value="ECO:0007669"/>
    <property type="project" value="UniProtKB-SubCell"/>
</dbReference>
<feature type="transmembrane region" description="Helical" evidence="6">
    <location>
        <begin position="350"/>
        <end position="370"/>
    </location>
</feature>
<dbReference type="Proteomes" id="UP001165065">
    <property type="component" value="Unassembled WGS sequence"/>
</dbReference>
<evidence type="ECO:0000256" key="1">
    <source>
        <dbReference type="ARBA" id="ARBA00004141"/>
    </source>
</evidence>
<dbReference type="SUPFAM" id="SSF103473">
    <property type="entry name" value="MFS general substrate transporter"/>
    <property type="match status" value="1"/>
</dbReference>
<dbReference type="PROSITE" id="PS00217">
    <property type="entry name" value="SUGAR_TRANSPORT_2"/>
    <property type="match status" value="1"/>
</dbReference>
<feature type="transmembrane region" description="Helical" evidence="6">
    <location>
        <begin position="25"/>
        <end position="45"/>
    </location>
</feature>